<sequence>MNGDLMNKLDELQQEELNNRLSEADHVPVHLLPGSQSPAAKAPVAAEDELAINFVFLLCFPPYVASPIPFHPLDAPLTVISYITYYCTISNYSAWGVTRDLDAEFCPQPKGAGPKLGL</sequence>
<dbReference type="EMBL" id="JAACJJ010000028">
    <property type="protein sequence ID" value="KAF5321517.1"/>
    <property type="molecule type" value="Genomic_DNA"/>
</dbReference>
<dbReference type="AlphaFoldDB" id="A0A8H5BG28"/>
<evidence type="ECO:0000313" key="1">
    <source>
        <dbReference type="EMBL" id="KAF5321517.1"/>
    </source>
</evidence>
<accession>A0A8H5BG28</accession>
<proteinExistence type="predicted"/>
<comment type="caution">
    <text evidence="1">The sequence shown here is derived from an EMBL/GenBank/DDBJ whole genome shotgun (WGS) entry which is preliminary data.</text>
</comment>
<dbReference type="OrthoDB" id="5592979at2759"/>
<dbReference type="Proteomes" id="UP000567179">
    <property type="component" value="Unassembled WGS sequence"/>
</dbReference>
<protein>
    <submittedName>
        <fullName evidence="1">Uncharacterized protein</fullName>
    </submittedName>
</protein>
<organism evidence="1 2">
    <name type="scientific">Psilocybe cf. subviscida</name>
    <dbReference type="NCBI Taxonomy" id="2480587"/>
    <lineage>
        <taxon>Eukaryota</taxon>
        <taxon>Fungi</taxon>
        <taxon>Dikarya</taxon>
        <taxon>Basidiomycota</taxon>
        <taxon>Agaricomycotina</taxon>
        <taxon>Agaricomycetes</taxon>
        <taxon>Agaricomycetidae</taxon>
        <taxon>Agaricales</taxon>
        <taxon>Agaricineae</taxon>
        <taxon>Strophariaceae</taxon>
        <taxon>Psilocybe</taxon>
    </lineage>
</organism>
<evidence type="ECO:0000313" key="2">
    <source>
        <dbReference type="Proteomes" id="UP000567179"/>
    </source>
</evidence>
<gene>
    <name evidence="1" type="ORF">D9619_000324</name>
</gene>
<reference evidence="1 2" key="1">
    <citation type="journal article" date="2020" name="ISME J.">
        <title>Uncovering the hidden diversity of litter-decomposition mechanisms in mushroom-forming fungi.</title>
        <authorList>
            <person name="Floudas D."/>
            <person name="Bentzer J."/>
            <person name="Ahren D."/>
            <person name="Johansson T."/>
            <person name="Persson P."/>
            <person name="Tunlid A."/>
        </authorList>
    </citation>
    <scope>NUCLEOTIDE SEQUENCE [LARGE SCALE GENOMIC DNA]</scope>
    <source>
        <strain evidence="1 2">CBS 101986</strain>
    </source>
</reference>
<keyword evidence="2" id="KW-1185">Reference proteome</keyword>
<name>A0A8H5BG28_9AGAR</name>